<dbReference type="InterPro" id="IPR001452">
    <property type="entry name" value="SH3_domain"/>
</dbReference>
<keyword evidence="6" id="KW-1185">Reference proteome</keyword>
<dbReference type="InterPro" id="IPR036028">
    <property type="entry name" value="SH3-like_dom_sf"/>
</dbReference>
<proteinExistence type="predicted"/>
<dbReference type="Gene3D" id="2.30.30.40">
    <property type="entry name" value="SH3 Domains"/>
    <property type="match status" value="1"/>
</dbReference>
<dbReference type="Proteomes" id="UP001162483">
    <property type="component" value="Unassembled WGS sequence"/>
</dbReference>
<feature type="compositionally biased region" description="Basic and acidic residues" evidence="3">
    <location>
        <begin position="10"/>
        <end position="51"/>
    </location>
</feature>
<dbReference type="Pfam" id="PF00018">
    <property type="entry name" value="SH3_1"/>
    <property type="match status" value="1"/>
</dbReference>
<dbReference type="PROSITE" id="PS50002">
    <property type="entry name" value="SH3"/>
    <property type="match status" value="1"/>
</dbReference>
<dbReference type="SUPFAM" id="SSF50044">
    <property type="entry name" value="SH3-domain"/>
    <property type="match status" value="1"/>
</dbReference>
<evidence type="ECO:0000256" key="2">
    <source>
        <dbReference type="PROSITE-ProRule" id="PRU00192"/>
    </source>
</evidence>
<dbReference type="SMART" id="SM00326">
    <property type="entry name" value="SH3"/>
    <property type="match status" value="1"/>
</dbReference>
<dbReference type="EMBL" id="CATNWA010015379">
    <property type="protein sequence ID" value="CAI9582641.1"/>
    <property type="molecule type" value="Genomic_DNA"/>
</dbReference>
<dbReference type="PANTHER" id="PTHR10829:SF23">
    <property type="entry name" value="CORTACTIN, ISOFORM A"/>
    <property type="match status" value="1"/>
</dbReference>
<dbReference type="PANTHER" id="PTHR10829">
    <property type="entry name" value="CORTACTIN AND DREBRIN"/>
    <property type="match status" value="1"/>
</dbReference>
<dbReference type="PRINTS" id="PR00452">
    <property type="entry name" value="SH3DOMAIN"/>
</dbReference>
<feature type="region of interest" description="Disordered" evidence="3">
    <location>
        <begin position="1"/>
        <end position="69"/>
    </location>
</feature>
<keyword evidence="1 2" id="KW-0728">SH3 domain</keyword>
<organism evidence="5 6">
    <name type="scientific">Staurois parvus</name>
    <dbReference type="NCBI Taxonomy" id="386267"/>
    <lineage>
        <taxon>Eukaryota</taxon>
        <taxon>Metazoa</taxon>
        <taxon>Chordata</taxon>
        <taxon>Craniata</taxon>
        <taxon>Vertebrata</taxon>
        <taxon>Euteleostomi</taxon>
        <taxon>Amphibia</taxon>
        <taxon>Batrachia</taxon>
        <taxon>Anura</taxon>
        <taxon>Neobatrachia</taxon>
        <taxon>Ranoidea</taxon>
        <taxon>Ranidae</taxon>
        <taxon>Staurois</taxon>
    </lineage>
</organism>
<feature type="domain" description="SH3" evidence="4">
    <location>
        <begin position="177"/>
        <end position="235"/>
    </location>
</feature>
<evidence type="ECO:0000256" key="3">
    <source>
        <dbReference type="SAM" id="MobiDB-lite"/>
    </source>
</evidence>
<name>A0ABN9ECM6_9NEOB</name>
<protein>
    <recommendedName>
        <fullName evidence="4">SH3 domain-containing protein</fullName>
    </recommendedName>
</protein>
<accession>A0ABN9ECM6</accession>
<gene>
    <name evidence="5" type="ORF">SPARVUS_LOCUS9689613</name>
</gene>
<evidence type="ECO:0000313" key="6">
    <source>
        <dbReference type="Proteomes" id="UP001162483"/>
    </source>
</evidence>
<evidence type="ECO:0000256" key="1">
    <source>
        <dbReference type="ARBA" id="ARBA00022443"/>
    </source>
</evidence>
<reference evidence="5" key="1">
    <citation type="submission" date="2023-05" db="EMBL/GenBank/DDBJ databases">
        <authorList>
            <person name="Stuckert A."/>
        </authorList>
    </citation>
    <scope>NUCLEOTIDE SEQUENCE</scope>
</reference>
<evidence type="ECO:0000313" key="5">
    <source>
        <dbReference type="EMBL" id="CAI9582641.1"/>
    </source>
</evidence>
<comment type="caution">
    <text evidence="5">The sequence shown here is derived from an EMBL/GenBank/DDBJ whole genome shotgun (WGS) entry which is preliminary data.</text>
</comment>
<evidence type="ECO:0000259" key="4">
    <source>
        <dbReference type="PROSITE" id="PS50002"/>
    </source>
</evidence>
<sequence>MTSGAQNLRSRFENMAKTAEEENQKKAEEERARRQKRDKVERQEQVKKEVQENVETEVSQSQEVPLPLPVPVPRVSIVTSQPAEEDDPDYEAPPMVPPKVPMMMAPVPYADESGFEEETYEDIIVPQPISDDEYEAIPDPPPRVEEEEEDGDDYECILDQPVRKQEGLYEELPKDGTSTPSAIALYDYAAGGDDEISFEPQDIITDIEMVDEGWWTGSCNGRRGLFPATYVELMQ</sequence>
<feature type="region of interest" description="Disordered" evidence="3">
    <location>
        <begin position="127"/>
        <end position="152"/>
    </location>
</feature>